<evidence type="ECO:0000259" key="1">
    <source>
        <dbReference type="Pfam" id="PF12697"/>
    </source>
</evidence>
<comment type="caution">
    <text evidence="2">The sequence shown here is derived from an EMBL/GenBank/DDBJ whole genome shotgun (WGS) entry which is preliminary data.</text>
</comment>
<proteinExistence type="predicted"/>
<dbReference type="Pfam" id="PF12697">
    <property type="entry name" value="Abhydrolase_6"/>
    <property type="match status" value="1"/>
</dbReference>
<dbReference type="EMBL" id="QLIX01000001">
    <property type="protein sequence ID" value="RAI60576.1"/>
    <property type="molecule type" value="Genomic_DNA"/>
</dbReference>
<name>A0A327MDU7_9PROT</name>
<evidence type="ECO:0000313" key="3">
    <source>
        <dbReference type="Proteomes" id="UP000249065"/>
    </source>
</evidence>
<protein>
    <recommendedName>
        <fullName evidence="1">AB hydrolase-1 domain-containing protein</fullName>
    </recommendedName>
</protein>
<dbReference type="OrthoDB" id="9799612at2"/>
<sequence>MSGPEVSTVDINGFPTRIWRKGSGAPLGFLAGFGGLPRWVPFLDRLAERRTVIVPSLPGFPGGDRGHTVLDTHLDWVLAVRQAIQAAGLHGADLAGSSVGASMAAEMAALWPESVRRLALIAPFGLYDEAEPPTDPWAQRGDAVPGLLCADPAAWTALKAMPEGANSIEWPIEQTRANEAAARIFWPLGNTRLEKRLPLVTAPTLLLWGSEDRVMPRSYAARIAARLGGPNETVLIEGAGHLAELDRPDKVADAILSWVG</sequence>
<gene>
    <name evidence="2" type="ORF">DOO78_00080</name>
</gene>
<dbReference type="PRINTS" id="PR00111">
    <property type="entry name" value="ABHYDROLASE"/>
</dbReference>
<evidence type="ECO:0000313" key="2">
    <source>
        <dbReference type="EMBL" id="RAI60576.1"/>
    </source>
</evidence>
<accession>A0A327MDU7</accession>
<dbReference type="Proteomes" id="UP000249065">
    <property type="component" value="Unassembled WGS sequence"/>
</dbReference>
<dbReference type="SUPFAM" id="SSF53474">
    <property type="entry name" value="alpha/beta-Hydrolases"/>
    <property type="match status" value="1"/>
</dbReference>
<dbReference type="RefSeq" id="WP_111467708.1">
    <property type="nucleotide sequence ID" value="NZ_QLIX01000001.1"/>
</dbReference>
<dbReference type="AlphaFoldDB" id="A0A327MDU7"/>
<dbReference type="InterPro" id="IPR029058">
    <property type="entry name" value="AB_hydrolase_fold"/>
</dbReference>
<dbReference type="PANTHER" id="PTHR46438">
    <property type="entry name" value="ALPHA/BETA-HYDROLASES SUPERFAMILY PROTEIN"/>
    <property type="match status" value="1"/>
</dbReference>
<reference evidence="3" key="1">
    <citation type="submission" date="2018-06" db="EMBL/GenBank/DDBJ databases">
        <authorList>
            <person name="Khan S.A."/>
        </authorList>
    </citation>
    <scope>NUCLEOTIDE SEQUENCE [LARGE SCALE GENOMIC DNA]</scope>
    <source>
        <strain evidence="3">DB-1506</strain>
    </source>
</reference>
<keyword evidence="3" id="KW-1185">Reference proteome</keyword>
<dbReference type="Gene3D" id="3.40.50.1820">
    <property type="entry name" value="alpha/beta hydrolase"/>
    <property type="match status" value="1"/>
</dbReference>
<feature type="domain" description="AB hydrolase-1" evidence="1">
    <location>
        <begin position="39"/>
        <end position="254"/>
    </location>
</feature>
<dbReference type="InterPro" id="IPR000073">
    <property type="entry name" value="AB_hydrolase_1"/>
</dbReference>
<organism evidence="2 3">
    <name type="scientific">Roseicella frigidaeris</name>
    <dbReference type="NCBI Taxonomy" id="2230885"/>
    <lineage>
        <taxon>Bacteria</taxon>
        <taxon>Pseudomonadati</taxon>
        <taxon>Pseudomonadota</taxon>
        <taxon>Alphaproteobacteria</taxon>
        <taxon>Acetobacterales</taxon>
        <taxon>Roseomonadaceae</taxon>
        <taxon>Roseicella</taxon>
    </lineage>
</organism>